<evidence type="ECO:0000313" key="2">
    <source>
        <dbReference type="EMBL" id="AHG92990.1"/>
    </source>
</evidence>
<gene>
    <name evidence="2" type="ORF">J421_5455</name>
</gene>
<dbReference type="Proteomes" id="UP000019151">
    <property type="component" value="Plasmid 1"/>
</dbReference>
<keyword evidence="3" id="KW-1185">Reference proteome</keyword>
<proteinExistence type="predicted"/>
<sequence>MSDHDASRFYRLRSDPLARRKGLHLARIDRQADSDLPWWVGARFAAPPATPIRCTLDESGGPDLPDAFLAEAIPIMSARLVDALRAAGADNLDAYDAQLVDPRTGAPVGDYRAVNVVGLARAADMTSSVYDAASEFPMIEFDRVVVDPAAVGELRMFRLAENPSYILVAQGVKDALDAVGLVGVIAAPLDERIAY</sequence>
<reference evidence="2 3" key="1">
    <citation type="journal article" date="2014" name="Genome Announc.">
        <title>Genome Sequence and Methylome of Soil Bacterium Gemmatirosa kalamazoonensis KBS708T, a Member of the Rarely Cultivated Gemmatimonadetes Phylum.</title>
        <authorList>
            <person name="Debruyn J.M."/>
            <person name="Radosevich M."/>
            <person name="Wommack K.E."/>
            <person name="Polson S.W."/>
            <person name="Hauser L.J."/>
            <person name="Fawaz M.N."/>
            <person name="Korlach J."/>
            <person name="Tsai Y.C."/>
        </authorList>
    </citation>
    <scope>NUCLEOTIDE SEQUENCE [LARGE SCALE GENOMIC DNA]</scope>
    <source>
        <strain evidence="2 3">KBS708</strain>
        <plasmid evidence="3">Plasmid 1</plasmid>
    </source>
</reference>
<dbReference type="HOGENOM" id="CLU_120902_1_0_0"/>
<feature type="domain" description="Immunity MXAN-0049 protein" evidence="1">
    <location>
        <begin position="64"/>
        <end position="184"/>
    </location>
</feature>
<evidence type="ECO:0000259" key="1">
    <source>
        <dbReference type="Pfam" id="PF07791"/>
    </source>
</evidence>
<organism evidence="2 3">
    <name type="scientific">Gemmatirosa kalamazoonensis</name>
    <dbReference type="NCBI Taxonomy" id="861299"/>
    <lineage>
        <taxon>Bacteria</taxon>
        <taxon>Pseudomonadati</taxon>
        <taxon>Gemmatimonadota</taxon>
        <taxon>Gemmatimonadia</taxon>
        <taxon>Gemmatimonadales</taxon>
        <taxon>Gemmatimonadaceae</taxon>
        <taxon>Gemmatirosa</taxon>
    </lineage>
</organism>
<dbReference type="RefSeq" id="WP_025414305.1">
    <property type="nucleotide sequence ID" value="NZ_CP007129.1"/>
</dbReference>
<name>W0RRN8_9BACT</name>
<dbReference type="KEGG" id="gba:J421_5455"/>
<dbReference type="Pfam" id="PF07791">
    <property type="entry name" value="Imm11"/>
    <property type="match status" value="1"/>
</dbReference>
<dbReference type="OrthoDB" id="5382985at2"/>
<dbReference type="AlphaFoldDB" id="W0RRN8"/>
<keyword evidence="2" id="KW-0614">Plasmid</keyword>
<accession>W0RRN8</accession>
<dbReference type="EMBL" id="CP007129">
    <property type="protein sequence ID" value="AHG92990.1"/>
    <property type="molecule type" value="Genomic_DNA"/>
</dbReference>
<dbReference type="InParanoid" id="W0RRN8"/>
<geneLocation type="plasmid" evidence="2 3">
    <name>1</name>
</geneLocation>
<evidence type="ECO:0000313" key="3">
    <source>
        <dbReference type="Proteomes" id="UP000019151"/>
    </source>
</evidence>
<dbReference type="InterPro" id="IPR012433">
    <property type="entry name" value="Imm11"/>
</dbReference>
<protein>
    <recommendedName>
        <fullName evidence="1">Immunity MXAN-0049 protein domain-containing protein</fullName>
    </recommendedName>
</protein>